<dbReference type="Pfam" id="PF01850">
    <property type="entry name" value="PIN"/>
    <property type="match status" value="1"/>
</dbReference>
<organism evidence="2 3">
    <name type="scientific">Sinorhizobium alkalisoli</name>
    <dbReference type="NCBI Taxonomy" id="1752398"/>
    <lineage>
        <taxon>Bacteria</taxon>
        <taxon>Pseudomonadati</taxon>
        <taxon>Pseudomonadota</taxon>
        <taxon>Alphaproteobacteria</taxon>
        <taxon>Hyphomicrobiales</taxon>
        <taxon>Rhizobiaceae</taxon>
        <taxon>Sinorhizobium/Ensifer group</taxon>
        <taxon>Sinorhizobium</taxon>
    </lineage>
</organism>
<dbReference type="InterPro" id="IPR029060">
    <property type="entry name" value="PIN-like_dom_sf"/>
</dbReference>
<dbReference type="EMBL" id="LYBW01000065">
    <property type="protein sequence ID" value="ODR88515.1"/>
    <property type="molecule type" value="Genomic_DNA"/>
</dbReference>
<dbReference type="AlphaFoldDB" id="A0A1E3V4Y2"/>
<feature type="domain" description="PIN" evidence="1">
    <location>
        <begin position="3"/>
        <end position="124"/>
    </location>
</feature>
<evidence type="ECO:0000313" key="2">
    <source>
        <dbReference type="EMBL" id="ODR88515.1"/>
    </source>
</evidence>
<gene>
    <name evidence="2" type="ORF">A8M32_26370</name>
</gene>
<name>A0A1E3V4Y2_9HYPH</name>
<proteinExistence type="predicted"/>
<evidence type="ECO:0000313" key="3">
    <source>
        <dbReference type="Proteomes" id="UP000094342"/>
    </source>
</evidence>
<comment type="caution">
    <text evidence="2">The sequence shown here is derived from an EMBL/GenBank/DDBJ whole genome shotgun (WGS) entry which is preliminary data.</text>
</comment>
<dbReference type="InterPro" id="IPR002716">
    <property type="entry name" value="PIN_dom"/>
</dbReference>
<dbReference type="OrthoDB" id="32625at2"/>
<dbReference type="Proteomes" id="UP000094342">
    <property type="component" value="Unassembled WGS sequence"/>
</dbReference>
<sequence>MIAIDTSVILTVVLEEPETESFKAVLRQEALLIGWPTLFETRIVLAAKGFSNAGDIVARLTEAPNVTTVAFDSKHYAAAEQAYDRYGKGRHPAALNMGDCFSYAVSAIAKAPLLFKGNDFVKTDLKSHPASAVPERENR</sequence>
<dbReference type="STRING" id="1752398.A8M32_26370"/>
<dbReference type="Gene3D" id="3.40.50.1010">
    <property type="entry name" value="5'-nuclease"/>
    <property type="match status" value="1"/>
</dbReference>
<reference evidence="3" key="1">
    <citation type="submission" date="2016-05" db="EMBL/GenBank/DDBJ databases">
        <authorList>
            <person name="Li Y."/>
        </authorList>
    </citation>
    <scope>NUCLEOTIDE SEQUENCE [LARGE SCALE GENOMIC DNA]</scope>
    <source>
        <strain evidence="3">YIC4027</strain>
    </source>
</reference>
<keyword evidence="3" id="KW-1185">Reference proteome</keyword>
<dbReference type="CDD" id="cd09871">
    <property type="entry name" value="PIN_MtVapC28-VapC30-like"/>
    <property type="match status" value="1"/>
</dbReference>
<evidence type="ECO:0000259" key="1">
    <source>
        <dbReference type="Pfam" id="PF01850"/>
    </source>
</evidence>
<dbReference type="SUPFAM" id="SSF88723">
    <property type="entry name" value="PIN domain-like"/>
    <property type="match status" value="1"/>
</dbReference>
<accession>A0A1E3V4Y2</accession>
<protein>
    <submittedName>
        <fullName evidence="2">Twitching motility protein PilT</fullName>
    </submittedName>
</protein>
<dbReference type="RefSeq" id="WP_069461370.1">
    <property type="nucleotide sequence ID" value="NZ_LYBW01000065.1"/>
</dbReference>